<comment type="caution">
    <text evidence="1">The sequence shown here is derived from an EMBL/GenBank/DDBJ whole genome shotgun (WGS) entry which is preliminary data.</text>
</comment>
<protein>
    <submittedName>
        <fullName evidence="1">Uncharacterized protein</fullName>
    </submittedName>
</protein>
<keyword evidence="2" id="KW-1185">Reference proteome</keyword>
<sequence length="85" mass="9378">MDFSLSVLYLIACEKKSYGSFESERYRDGVIAADELGANRLANLDVDDDLVGHVGAMDVEVPGHCARSLVELTGHNRQIHLEEES</sequence>
<accession>A0ABD1FTT5</accession>
<reference evidence="1 2" key="1">
    <citation type="submission" date="2024-06" db="EMBL/GenBank/DDBJ databases">
        <title>A chromosome level genome sequence of Diviner's sage (Salvia divinorum).</title>
        <authorList>
            <person name="Ford S.A."/>
            <person name="Ro D.-K."/>
            <person name="Ness R.W."/>
            <person name="Phillips M.A."/>
        </authorList>
    </citation>
    <scope>NUCLEOTIDE SEQUENCE [LARGE SCALE GENOMIC DNA]</scope>
    <source>
        <strain evidence="1">SAF-2024a</strain>
        <tissue evidence="1">Leaf</tissue>
    </source>
</reference>
<organism evidence="1 2">
    <name type="scientific">Salvia divinorum</name>
    <name type="common">Maria pastora</name>
    <name type="synonym">Diviner's sage</name>
    <dbReference type="NCBI Taxonomy" id="28513"/>
    <lineage>
        <taxon>Eukaryota</taxon>
        <taxon>Viridiplantae</taxon>
        <taxon>Streptophyta</taxon>
        <taxon>Embryophyta</taxon>
        <taxon>Tracheophyta</taxon>
        <taxon>Spermatophyta</taxon>
        <taxon>Magnoliopsida</taxon>
        <taxon>eudicotyledons</taxon>
        <taxon>Gunneridae</taxon>
        <taxon>Pentapetalae</taxon>
        <taxon>asterids</taxon>
        <taxon>lamiids</taxon>
        <taxon>Lamiales</taxon>
        <taxon>Lamiaceae</taxon>
        <taxon>Nepetoideae</taxon>
        <taxon>Mentheae</taxon>
        <taxon>Salviinae</taxon>
        <taxon>Salvia</taxon>
        <taxon>Salvia subgen. Calosphace</taxon>
    </lineage>
</organism>
<name>A0ABD1FTT5_SALDI</name>
<evidence type="ECO:0000313" key="1">
    <source>
        <dbReference type="EMBL" id="KAL1535228.1"/>
    </source>
</evidence>
<dbReference type="AlphaFoldDB" id="A0ABD1FTT5"/>
<evidence type="ECO:0000313" key="2">
    <source>
        <dbReference type="Proteomes" id="UP001567538"/>
    </source>
</evidence>
<gene>
    <name evidence="1" type="ORF">AAHA92_31310</name>
</gene>
<dbReference type="EMBL" id="JBEAFC010000012">
    <property type="protein sequence ID" value="KAL1535228.1"/>
    <property type="molecule type" value="Genomic_DNA"/>
</dbReference>
<proteinExistence type="predicted"/>
<dbReference type="Proteomes" id="UP001567538">
    <property type="component" value="Unassembled WGS sequence"/>
</dbReference>